<keyword evidence="3" id="KW-1185">Reference proteome</keyword>
<dbReference type="AlphaFoldDB" id="A0A5B0QSG2"/>
<dbReference type="Proteomes" id="UP000324748">
    <property type="component" value="Unassembled WGS sequence"/>
</dbReference>
<accession>A0A5B0QSG2</accession>
<name>A0A5B0QSG2_PUCGR</name>
<gene>
    <name evidence="2" type="ORF">PGT21_005800</name>
</gene>
<evidence type="ECO:0000313" key="2">
    <source>
        <dbReference type="EMBL" id="KAA1116242.1"/>
    </source>
</evidence>
<evidence type="ECO:0000313" key="3">
    <source>
        <dbReference type="Proteomes" id="UP000324748"/>
    </source>
</evidence>
<organism evidence="2 3">
    <name type="scientific">Puccinia graminis f. sp. tritici</name>
    <dbReference type="NCBI Taxonomy" id="56615"/>
    <lineage>
        <taxon>Eukaryota</taxon>
        <taxon>Fungi</taxon>
        <taxon>Dikarya</taxon>
        <taxon>Basidiomycota</taxon>
        <taxon>Pucciniomycotina</taxon>
        <taxon>Pucciniomycetes</taxon>
        <taxon>Pucciniales</taxon>
        <taxon>Pucciniaceae</taxon>
        <taxon>Puccinia</taxon>
    </lineage>
</organism>
<feature type="compositionally biased region" description="Polar residues" evidence="1">
    <location>
        <begin position="27"/>
        <end position="49"/>
    </location>
</feature>
<sequence length="278" mass="31218">MPPKDHNVSRANQDGWSKNIDMEEIDSSGSTVDRSHTPVQSDFSNNPPLNKSRHNPENGFFKAIAEVLANRNPDGSIYIQPDKVNTLIPLFEIEKIASVQTLSMVEKITARLDSFERSLNSVVHPSSKPSSSWAPVPKKGIPPKPTSPEIVTRPPPSNRILNEFKSAFFVIRKSVPDSRPFFQMSPSDITAKVNKVLKENEAKTDDGSEISIKGVARLPSGDFKFFTQTRFFANWLLEHKHEWTHLCDPTLITPPSTFPCSLVGQPPSQQKVPWFFDR</sequence>
<protein>
    <submittedName>
        <fullName evidence="2">Uncharacterized protein</fullName>
    </submittedName>
</protein>
<comment type="caution">
    <text evidence="2">The sequence shown here is derived from an EMBL/GenBank/DDBJ whole genome shotgun (WGS) entry which is preliminary data.</text>
</comment>
<feature type="region of interest" description="Disordered" evidence="1">
    <location>
        <begin position="1"/>
        <end position="56"/>
    </location>
</feature>
<feature type="compositionally biased region" description="Low complexity" evidence="1">
    <location>
        <begin position="121"/>
        <end position="139"/>
    </location>
</feature>
<feature type="region of interest" description="Disordered" evidence="1">
    <location>
        <begin position="121"/>
        <end position="156"/>
    </location>
</feature>
<evidence type="ECO:0000256" key="1">
    <source>
        <dbReference type="SAM" id="MobiDB-lite"/>
    </source>
</evidence>
<reference evidence="2 3" key="1">
    <citation type="submission" date="2019-05" db="EMBL/GenBank/DDBJ databases">
        <title>Emergence of the Ug99 lineage of the wheat stem rust pathogen through somatic hybridization.</title>
        <authorList>
            <person name="Li F."/>
            <person name="Upadhyaya N.M."/>
            <person name="Sperschneider J."/>
            <person name="Matny O."/>
            <person name="Nguyen-Phuc H."/>
            <person name="Mago R."/>
            <person name="Raley C."/>
            <person name="Miller M.E."/>
            <person name="Silverstein K.A.T."/>
            <person name="Henningsen E."/>
            <person name="Hirsch C.D."/>
            <person name="Visser B."/>
            <person name="Pretorius Z.A."/>
            <person name="Steffenson B.J."/>
            <person name="Schwessinger B."/>
            <person name="Dodds P.N."/>
            <person name="Figueroa M."/>
        </authorList>
    </citation>
    <scope>NUCLEOTIDE SEQUENCE [LARGE SCALE GENOMIC DNA]</scope>
    <source>
        <strain evidence="2">21-0</strain>
    </source>
</reference>
<dbReference type="EMBL" id="VSWC01000003">
    <property type="protein sequence ID" value="KAA1116242.1"/>
    <property type="molecule type" value="Genomic_DNA"/>
</dbReference>
<proteinExistence type="predicted"/>